<dbReference type="InterPro" id="IPR029050">
    <property type="entry name" value="Immunoprotect_excell_Ig-like"/>
</dbReference>
<evidence type="ECO:0000256" key="3">
    <source>
        <dbReference type="SAM" id="SignalP"/>
    </source>
</evidence>
<feature type="region of interest" description="Disordered" evidence="2">
    <location>
        <begin position="25"/>
        <end position="69"/>
    </location>
</feature>
<proteinExistence type="predicted"/>
<name>W1Q2U9_ABIDE</name>
<feature type="signal peptide" evidence="3">
    <location>
        <begin position="1"/>
        <end position="25"/>
    </location>
</feature>
<evidence type="ECO:0000313" key="4">
    <source>
        <dbReference type="EMBL" id="ESK65442.1"/>
    </source>
</evidence>
<evidence type="ECO:0000256" key="2">
    <source>
        <dbReference type="SAM" id="MobiDB-lite"/>
    </source>
</evidence>
<sequence>MKKRLLSAVLALSLVGAVAPTFSVAAESSSSSSSTSSEAASSGSTESSSQKKTHSEADKDKWGKLDSPVPLGQEKAMTYKEFFGDQRKTITVKLTVLEVLKGKEAQDKLLEFDDSNQADIDKLDSKYEYHLIKVKLVYEKGDEDYPLDTIEMFPRVFDLKGKEIKQEVFPSIPKERMFLDYSLFPGAEHEGYIAIMVPKDSDYRVSFDLSDPVFFSTTKE</sequence>
<accession>W1Q2U9</accession>
<evidence type="ECO:0000256" key="1">
    <source>
        <dbReference type="ARBA" id="ARBA00022729"/>
    </source>
</evidence>
<dbReference type="AlphaFoldDB" id="W1Q2U9"/>
<feature type="chain" id="PRO_5004808706" description="DUF4352 domain-containing protein" evidence="3">
    <location>
        <begin position="26"/>
        <end position="220"/>
    </location>
</feature>
<dbReference type="Gene3D" id="2.60.40.1240">
    <property type="match status" value="1"/>
</dbReference>
<evidence type="ECO:0008006" key="6">
    <source>
        <dbReference type="Google" id="ProtNLM"/>
    </source>
</evidence>
<feature type="compositionally biased region" description="Low complexity" evidence="2">
    <location>
        <begin position="25"/>
        <end position="48"/>
    </location>
</feature>
<dbReference type="HOGENOM" id="CLU_1253656_0_0_9"/>
<keyword evidence="5" id="KW-1185">Reference proteome</keyword>
<dbReference type="GeneID" id="84817733"/>
<dbReference type="RefSeq" id="WP_023391866.1">
    <property type="nucleotide sequence ID" value="NZ_KI535340.1"/>
</dbReference>
<protein>
    <recommendedName>
        <fullName evidence="6">DUF4352 domain-containing protein</fullName>
    </recommendedName>
</protein>
<dbReference type="eggNOG" id="ENOG5033HYB">
    <property type="taxonomic scope" value="Bacteria"/>
</dbReference>
<keyword evidence="1 3" id="KW-0732">Signal</keyword>
<dbReference type="EMBL" id="ACIN03000012">
    <property type="protein sequence ID" value="ESK65442.1"/>
    <property type="molecule type" value="Genomic_DNA"/>
</dbReference>
<reference evidence="4" key="1">
    <citation type="submission" date="2013-06" db="EMBL/GenBank/DDBJ databases">
        <authorList>
            <person name="Weinstock G."/>
            <person name="Sodergren E."/>
            <person name="Clifton S."/>
            <person name="Fulton L."/>
            <person name="Fulton B."/>
            <person name="Courtney L."/>
            <person name="Fronick C."/>
            <person name="Harrison M."/>
            <person name="Strong C."/>
            <person name="Farmer C."/>
            <person name="Delahaunty K."/>
            <person name="Markovic C."/>
            <person name="Hall O."/>
            <person name="Minx P."/>
            <person name="Tomlinson C."/>
            <person name="Mitreva M."/>
            <person name="Nelson J."/>
            <person name="Hou S."/>
            <person name="Wollam A."/>
            <person name="Pepin K.H."/>
            <person name="Johnson M."/>
            <person name="Bhonagiri V."/>
            <person name="Nash W.E."/>
            <person name="Warren W."/>
            <person name="Chinwalla A."/>
            <person name="Mardis E.R."/>
            <person name="Wilson R.K."/>
        </authorList>
    </citation>
    <scope>NUCLEOTIDE SEQUENCE [LARGE SCALE GENOMIC DNA]</scope>
    <source>
        <strain evidence="4">ATCC 49176</strain>
    </source>
</reference>
<feature type="compositionally biased region" description="Basic and acidic residues" evidence="2">
    <location>
        <begin position="53"/>
        <end position="64"/>
    </location>
</feature>
<comment type="caution">
    <text evidence="4">The sequence shown here is derived from an EMBL/GenBank/DDBJ whole genome shotgun (WGS) entry which is preliminary data.</text>
</comment>
<gene>
    <name evidence="4" type="ORF">GCWU000182_001223</name>
</gene>
<dbReference type="Proteomes" id="UP000019050">
    <property type="component" value="Unassembled WGS sequence"/>
</dbReference>
<evidence type="ECO:0000313" key="5">
    <source>
        <dbReference type="Proteomes" id="UP000019050"/>
    </source>
</evidence>
<organism evidence="4 5">
    <name type="scientific">Abiotrophia defectiva ATCC 49176</name>
    <dbReference type="NCBI Taxonomy" id="592010"/>
    <lineage>
        <taxon>Bacteria</taxon>
        <taxon>Bacillati</taxon>
        <taxon>Bacillota</taxon>
        <taxon>Bacilli</taxon>
        <taxon>Lactobacillales</taxon>
        <taxon>Aerococcaceae</taxon>
        <taxon>Abiotrophia</taxon>
    </lineage>
</organism>